<evidence type="ECO:0000259" key="9">
    <source>
        <dbReference type="PROSITE" id="PS50195"/>
    </source>
</evidence>
<dbReference type="InterPro" id="IPR027267">
    <property type="entry name" value="AH/BAR_dom_sf"/>
</dbReference>
<dbReference type="Pfam" id="PF10456">
    <property type="entry name" value="BAR_3_WASP_bdg"/>
    <property type="match status" value="1"/>
</dbReference>
<protein>
    <submittedName>
        <fullName evidence="10">Sorting nexin 9 variant</fullName>
    </submittedName>
</protein>
<evidence type="ECO:0000256" key="7">
    <source>
        <dbReference type="SAM" id="MobiDB-lite"/>
    </source>
</evidence>
<evidence type="ECO:0000313" key="11">
    <source>
        <dbReference type="Proteomes" id="UP000230066"/>
    </source>
</evidence>
<dbReference type="PROSITE" id="PS50002">
    <property type="entry name" value="SH3"/>
    <property type="match status" value="1"/>
</dbReference>
<feature type="domain" description="SH3" evidence="8">
    <location>
        <begin position="1"/>
        <end position="59"/>
    </location>
</feature>
<dbReference type="PANTHER" id="PTHR45827:SF1">
    <property type="entry name" value="SORTING NEXIN"/>
    <property type="match status" value="1"/>
</dbReference>
<dbReference type="PROSITE" id="PS50195">
    <property type="entry name" value="PX"/>
    <property type="match status" value="1"/>
</dbReference>
<evidence type="ECO:0000256" key="6">
    <source>
        <dbReference type="PROSITE-ProRule" id="PRU00192"/>
    </source>
</evidence>
<evidence type="ECO:0000256" key="2">
    <source>
        <dbReference type="ARBA" id="ARBA00010883"/>
    </source>
</evidence>
<dbReference type="AlphaFoldDB" id="A0A4E0R7W2"/>
<gene>
    <name evidence="10" type="ORF">D915_005884</name>
</gene>
<dbReference type="Pfam" id="PF00787">
    <property type="entry name" value="PX"/>
    <property type="match status" value="1"/>
</dbReference>
<dbReference type="SMART" id="SM00326">
    <property type="entry name" value="SH3"/>
    <property type="match status" value="1"/>
</dbReference>
<comment type="caution">
    <text evidence="10">The sequence shown here is derived from an EMBL/GenBank/DDBJ whole genome shotgun (WGS) entry which is preliminary data.</text>
</comment>
<dbReference type="Pfam" id="PF00018">
    <property type="entry name" value="SH3_1"/>
    <property type="match status" value="1"/>
</dbReference>
<dbReference type="InterPro" id="IPR036871">
    <property type="entry name" value="PX_dom_sf"/>
</dbReference>
<dbReference type="GO" id="GO:0016197">
    <property type="term" value="P:endosomal transport"/>
    <property type="evidence" value="ECO:0007669"/>
    <property type="project" value="TreeGrafter"/>
</dbReference>
<evidence type="ECO:0000256" key="4">
    <source>
        <dbReference type="ARBA" id="ARBA00023136"/>
    </source>
</evidence>
<keyword evidence="4" id="KW-0472">Membrane</keyword>
<evidence type="ECO:0000256" key="3">
    <source>
        <dbReference type="ARBA" id="ARBA00022443"/>
    </source>
</evidence>
<dbReference type="Proteomes" id="UP000230066">
    <property type="component" value="Unassembled WGS sequence"/>
</dbReference>
<dbReference type="InterPro" id="IPR001683">
    <property type="entry name" value="PX_dom"/>
</dbReference>
<dbReference type="GO" id="GO:0097320">
    <property type="term" value="P:plasma membrane tubulation"/>
    <property type="evidence" value="ECO:0007669"/>
    <property type="project" value="TreeGrafter"/>
</dbReference>
<evidence type="ECO:0000256" key="1">
    <source>
        <dbReference type="ARBA" id="ARBA00004156"/>
    </source>
</evidence>
<dbReference type="CDD" id="cd06862">
    <property type="entry name" value="PX_SNX9_18_like"/>
    <property type="match status" value="1"/>
</dbReference>
<feature type="domain" description="PX" evidence="9">
    <location>
        <begin position="195"/>
        <end position="305"/>
    </location>
</feature>
<dbReference type="InterPro" id="IPR036028">
    <property type="entry name" value="SH3-like_dom_sf"/>
</dbReference>
<evidence type="ECO:0000313" key="10">
    <source>
        <dbReference type="EMBL" id="THD23006.1"/>
    </source>
</evidence>
<dbReference type="CDD" id="cd11763">
    <property type="entry name" value="SH3_SNX9_like"/>
    <property type="match status" value="1"/>
</dbReference>
<dbReference type="GO" id="GO:0035091">
    <property type="term" value="F:phosphatidylinositol binding"/>
    <property type="evidence" value="ECO:0007669"/>
    <property type="project" value="InterPro"/>
</dbReference>
<dbReference type="GO" id="GO:0005886">
    <property type="term" value="C:plasma membrane"/>
    <property type="evidence" value="ECO:0007669"/>
    <property type="project" value="TreeGrafter"/>
</dbReference>
<dbReference type="Gene3D" id="1.20.1270.60">
    <property type="entry name" value="Arfaptin homology (AH) domain/BAR domain"/>
    <property type="match status" value="1"/>
</dbReference>
<dbReference type="Gene3D" id="3.30.1520.10">
    <property type="entry name" value="Phox-like domain"/>
    <property type="match status" value="1"/>
</dbReference>
<dbReference type="InterPro" id="IPR019497">
    <property type="entry name" value="Sorting_nexin_WASP-bd-dom"/>
</dbReference>
<evidence type="ECO:0000259" key="8">
    <source>
        <dbReference type="PROSITE" id="PS50002"/>
    </source>
</evidence>
<dbReference type="SUPFAM" id="SSF64268">
    <property type="entry name" value="PX domain"/>
    <property type="match status" value="1"/>
</dbReference>
<name>A0A4E0R7W2_FASHE</name>
<feature type="region of interest" description="Disordered" evidence="7">
    <location>
        <begin position="85"/>
        <end position="140"/>
    </location>
</feature>
<accession>A0A4E0R7W2</accession>
<comment type="subcellular location">
    <subcellularLocation>
        <location evidence="1">Cytoplasmic vesicle membrane</location>
    </subcellularLocation>
</comment>
<dbReference type="GO" id="GO:0006897">
    <property type="term" value="P:endocytosis"/>
    <property type="evidence" value="ECO:0007669"/>
    <property type="project" value="TreeGrafter"/>
</dbReference>
<dbReference type="EMBL" id="JXXN02002394">
    <property type="protein sequence ID" value="THD23006.1"/>
    <property type="molecule type" value="Genomic_DNA"/>
</dbReference>
<dbReference type="Gene3D" id="2.30.30.40">
    <property type="entry name" value="SH3 Domains"/>
    <property type="match status" value="1"/>
</dbReference>
<feature type="compositionally biased region" description="Polar residues" evidence="7">
    <location>
        <begin position="117"/>
        <end position="126"/>
    </location>
</feature>
<evidence type="ECO:0000256" key="5">
    <source>
        <dbReference type="ARBA" id="ARBA00023329"/>
    </source>
</evidence>
<dbReference type="GO" id="GO:0030659">
    <property type="term" value="C:cytoplasmic vesicle membrane"/>
    <property type="evidence" value="ECO:0007669"/>
    <property type="project" value="UniProtKB-SubCell"/>
</dbReference>
<dbReference type="FunFam" id="3.30.1520.10:FF:000004">
    <property type="entry name" value="Sorting nexin"/>
    <property type="match status" value="1"/>
</dbReference>
<keyword evidence="11" id="KW-1185">Reference proteome</keyword>
<reference evidence="10" key="1">
    <citation type="submission" date="2019-03" db="EMBL/GenBank/DDBJ databases">
        <title>Improved annotation for the trematode Fasciola hepatica.</title>
        <authorList>
            <person name="Choi Y.-J."/>
            <person name="Martin J."/>
            <person name="Mitreva M."/>
        </authorList>
    </citation>
    <scope>NUCLEOTIDE SEQUENCE [LARGE SCALE GENOMIC DNA]</scope>
</reference>
<dbReference type="SMART" id="SM00312">
    <property type="entry name" value="PX"/>
    <property type="match status" value="1"/>
</dbReference>
<comment type="similarity">
    <text evidence="2">Belongs to the sorting nexin family.</text>
</comment>
<keyword evidence="3 6" id="KW-0728">SH3 domain</keyword>
<proteinExistence type="inferred from homology"/>
<dbReference type="PANTHER" id="PTHR45827">
    <property type="entry name" value="SORTING NEXIN"/>
    <property type="match status" value="1"/>
</dbReference>
<dbReference type="SUPFAM" id="SSF50044">
    <property type="entry name" value="SH3-domain"/>
    <property type="match status" value="1"/>
</dbReference>
<dbReference type="InterPro" id="IPR001452">
    <property type="entry name" value="SH3_domain"/>
</dbReference>
<organism evidence="10 11">
    <name type="scientific">Fasciola hepatica</name>
    <name type="common">Liver fluke</name>
    <dbReference type="NCBI Taxonomy" id="6192"/>
    <lineage>
        <taxon>Eukaryota</taxon>
        <taxon>Metazoa</taxon>
        <taxon>Spiralia</taxon>
        <taxon>Lophotrochozoa</taxon>
        <taxon>Platyhelminthes</taxon>
        <taxon>Trematoda</taxon>
        <taxon>Digenea</taxon>
        <taxon>Plagiorchiida</taxon>
        <taxon>Echinostomata</taxon>
        <taxon>Echinostomatoidea</taxon>
        <taxon>Fasciolidae</taxon>
        <taxon>Fasciola</taxon>
    </lineage>
</organism>
<sequence length="539" mass="60839">MRARVIYDFSAQAEGELSVAAGEEVTITDQSVGSGWWGARNDFGREGLIPSSFVEPLDIPEPNIPPPPPPQMMNYGDASAVQDWDDDWDSDESDHGSMVQPNATDRFLGPSTRKQSENTSCSSRTFGQVPGSGPTPIHTDSMRLVPLRKGFPRSFLRSGGDDFLLNNDPPTLPQTEAIIEFVNGIFVWRPLDTPIQCKISSFHKDSKMKGIKSFIAYQLNTSLTKAHVSRRYKHFDWLYCRLVAKYPCVRIPPLPEKAITGRYEDEFVDERRKLLQLWLDRMCKHPVVAQSHVFIHFLTCADVKRWKPGKREAETDRCQGGRFYFDVDSKDPPCALDYNLACAEAAEKFAIEMERDTKILCDTLCDYHRKLSGAHAKDYSELSTACFRLCRSLETDVHTKDRNVTLIRALTGAGEAYKAIRIYHAAACEPTVVLLDCLRDFSRLFNGFPSVMCLGKCACISSDEADRLAAEGKLSHTDATSIRTGSLVITRSVQAECNWIMEQLRAEYLTKFAEYLREQARFHRQIADQLDQAASLFQN</sequence>
<keyword evidence="5" id="KW-0968">Cytoplasmic vesicle</keyword>